<organism evidence="1 2">
    <name type="scientific">Bradyrhizobium diazoefficiens (strain JCM 10833 / BCRC 13528 / IAM 13628 / NBRC 14792 / USDA 110)</name>
    <dbReference type="NCBI Taxonomy" id="224911"/>
    <lineage>
        <taxon>Bacteria</taxon>
        <taxon>Pseudomonadati</taxon>
        <taxon>Pseudomonadota</taxon>
        <taxon>Alphaproteobacteria</taxon>
        <taxon>Hyphomicrobiales</taxon>
        <taxon>Nitrobacteraceae</taxon>
        <taxon>Bradyrhizobium</taxon>
    </lineage>
</organism>
<dbReference type="OrthoDB" id="4687120at2"/>
<dbReference type="Proteomes" id="UP000002526">
    <property type="component" value="Chromosome"/>
</dbReference>
<dbReference type="PATRIC" id="fig|224911.5.peg.3069"/>
<evidence type="ECO:0000313" key="2">
    <source>
        <dbReference type="Proteomes" id="UP000002526"/>
    </source>
</evidence>
<accession>Q89QP1</accession>
<sequence>MPARSKSRTELRKPDFARGSRSMRSAILPLMGIGACFIATAHAQDVDWQKVDDALGRKPAVAGDVHRYGFPRTDLTVTLDGVTIKPSLALGGWVAFKPAHGAVMAMGDLVLLESEINPVMQKMIESGLEITAVHNHLLGAVPATFYMHVAGHGDPLKIATAIKTALAESKTPMSAPAPAVPPPAIDLDTAKLDQIIGVKGQANGGVYQFNVPRRDPITEHGMQLSPVGPMGVATGVNFQPTGGGRAAITGDFVLIGDEVNPVIMALRSHGISVTALHSHMLDEQPRLFFMHFWANDDAIKLANGVRAALDKTASTKN</sequence>
<dbReference type="Pfam" id="PF07485">
    <property type="entry name" value="DUF1529"/>
    <property type="match status" value="2"/>
</dbReference>
<dbReference type="InterPro" id="IPR011094">
    <property type="entry name" value="Uncharacterised_LppY/LpqO"/>
</dbReference>
<dbReference type="STRING" id="224911.AAV28_12435"/>
<reference evidence="2" key="1">
    <citation type="journal article" date="2002" name="DNA Res.">
        <title>Complete genomic sequence of nitrogen-fixing symbiotic bacterium Bradyrhizobium japonicum USDA110.</title>
        <authorList>
            <person name="Kaneko T."/>
            <person name="Nakamura Y."/>
            <person name="Sato S."/>
            <person name="Minamisawa K."/>
            <person name="Uchiumi T."/>
            <person name="Sasamoto S."/>
            <person name="Watanabe A."/>
            <person name="Idesawa K."/>
            <person name="Iriguchi M."/>
            <person name="Kawashima K."/>
            <person name="Kohara M."/>
            <person name="Matsumoto M."/>
            <person name="Shimpo S."/>
            <person name="Tsuruoka H."/>
            <person name="Wada T."/>
            <person name="Yamada M."/>
            <person name="Tabata S."/>
        </authorList>
    </citation>
    <scope>NUCLEOTIDE SEQUENCE [LARGE SCALE GENOMIC DNA]</scope>
    <source>
        <strain evidence="2">JCM 10833 / BCRC 13528 / IAM 13628 / NBRC 14792 / USDA 110</strain>
    </source>
</reference>
<dbReference type="InParanoid" id="Q89QP1"/>
<keyword evidence="2" id="KW-1185">Reference proteome</keyword>
<dbReference type="eggNOG" id="COG1388">
    <property type="taxonomic scope" value="Bacteria"/>
</dbReference>
<dbReference type="HOGENOM" id="CLU_045679_1_0_5"/>
<protein>
    <submittedName>
        <fullName evidence="1">Blr3083 protein</fullName>
    </submittedName>
</protein>
<name>Q89QP1_BRADU</name>
<dbReference type="AlphaFoldDB" id="Q89QP1"/>
<dbReference type="EMBL" id="BA000040">
    <property type="protein sequence ID" value="BAC48348.1"/>
    <property type="molecule type" value="Genomic_DNA"/>
</dbReference>
<dbReference type="EnsemblBacteria" id="BAC48348">
    <property type="protein sequence ID" value="BAC48348"/>
    <property type="gene ID" value="BAC48348"/>
</dbReference>
<dbReference type="KEGG" id="bja:blr3083"/>
<dbReference type="PhylomeDB" id="Q89QP1"/>
<evidence type="ECO:0000313" key="1">
    <source>
        <dbReference type="EMBL" id="BAC48348.1"/>
    </source>
</evidence>
<proteinExistence type="predicted"/>
<gene>
    <name evidence="1" type="ordered locus">blr3083</name>
</gene>